<feature type="compositionally biased region" description="Basic and acidic residues" evidence="1">
    <location>
        <begin position="75"/>
        <end position="93"/>
    </location>
</feature>
<feature type="region of interest" description="Disordered" evidence="1">
    <location>
        <begin position="307"/>
        <end position="337"/>
    </location>
</feature>
<sequence>MHLRSRRPVEPADRPFQLMRRTKRDAAVREPDKRAAAFDDDFLLRLHQHRAVHARHRHIPVRGKRQQVALRVDLHRPPRRKNPDAHLLREQRQPLRRRHRDMLHRIDAEARRGGHTHIPARRHHHALRRRDADAARRGQRNHRPLQAIQFLLQPAVLRLQVGHLRLRRPGGIGKRLHARLHRFELLHRRVQVALRAARLRLRVRRNQHAAARAQMPLQIGAQLEPLAARMPVAVHRMAQVELRPAVLRRHLDMLFPRPVIEFDGIVRARADRIARAPRMARDDRVGVLRRMQHLADIRQIRIAPHEGHRHHRPVDQPEVKPRLSRTGERLRQPHRAAVEPRRARVAIEMQVDDVAALFIQIRITPVPVRAAGRRDAPGHHAVHARPRVFEQRQPVQPVRRDRREPDPIAAAARRAARHPHRQQPVLRVGQLAIRQLQHAARREIGHVAAAAVFDLRGVRRLAAQPRLVVRVVGMPVRRAPDIRFARGGAVVPDLVRAVDRLIRCALGAEGAHRVARRDGRRVHLERIDRFDASAFQPAGLAVCDRQRRVAAVVRQVVAEAHLLAAPARLAHVPDARAAAQPRDEREVVLVPLHHELALAVSAIQVEVERREQPVEAVLAQDLRDDLRVAHVEEEAALRRVAQQRHARLQHDLVGGFVHTAAEQRKAGRDTAHAPLGLGRAPRRVRRLDDEARRLVQVFVARQVVPRVREADHVTRRLADRAFTVKREHPGLCRTAGLRYVEAIVLMGAGARTRQRVGRGRCFTHGSSLRSVQRRRCARVGDHGKPVPARAGRSPQARYRLTG</sequence>
<evidence type="ECO:0000313" key="3">
    <source>
        <dbReference type="Proteomes" id="UP000494329"/>
    </source>
</evidence>
<feature type="compositionally biased region" description="Basic and acidic residues" evidence="1">
    <location>
        <begin position="313"/>
        <end position="337"/>
    </location>
</feature>
<evidence type="ECO:0000256" key="1">
    <source>
        <dbReference type="SAM" id="MobiDB-lite"/>
    </source>
</evidence>
<keyword evidence="3" id="KW-1185">Reference proteome</keyword>
<dbReference type="Proteomes" id="UP000494329">
    <property type="component" value="Unassembled WGS sequence"/>
</dbReference>
<name>A0A6J5F5W2_9BURK</name>
<organism evidence="2 3">
    <name type="scientific">Paraburkholderia solisilvae</name>
    <dbReference type="NCBI Taxonomy" id="624376"/>
    <lineage>
        <taxon>Bacteria</taxon>
        <taxon>Pseudomonadati</taxon>
        <taxon>Pseudomonadota</taxon>
        <taxon>Betaproteobacteria</taxon>
        <taxon>Burkholderiales</taxon>
        <taxon>Burkholderiaceae</taxon>
        <taxon>Paraburkholderia</taxon>
    </lineage>
</organism>
<protein>
    <submittedName>
        <fullName evidence="2">Uncharacterized protein</fullName>
    </submittedName>
</protein>
<accession>A0A6J5F5W2</accession>
<gene>
    <name evidence="2" type="ORF">LMG29739_06341</name>
</gene>
<feature type="region of interest" description="Disordered" evidence="1">
    <location>
        <begin position="75"/>
        <end position="96"/>
    </location>
</feature>
<dbReference type="EMBL" id="CADIKF010000113">
    <property type="protein sequence ID" value="CAB3772897.1"/>
    <property type="molecule type" value="Genomic_DNA"/>
</dbReference>
<reference evidence="2 3" key="1">
    <citation type="submission" date="2020-04" db="EMBL/GenBank/DDBJ databases">
        <authorList>
            <person name="De Canck E."/>
        </authorList>
    </citation>
    <scope>NUCLEOTIDE SEQUENCE [LARGE SCALE GENOMIC DNA]</scope>
    <source>
        <strain evidence="2 3">LMG 29739</strain>
    </source>
</reference>
<feature type="region of interest" description="Disordered" evidence="1">
    <location>
        <begin position="779"/>
        <end position="802"/>
    </location>
</feature>
<evidence type="ECO:0000313" key="2">
    <source>
        <dbReference type="EMBL" id="CAB3772897.1"/>
    </source>
</evidence>
<proteinExistence type="predicted"/>
<dbReference type="AlphaFoldDB" id="A0A6J5F5W2"/>